<gene>
    <name evidence="1" type="ORF">RirG_155130</name>
</gene>
<dbReference type="EMBL" id="JEMT01024086">
    <property type="protein sequence ID" value="EXX63131.1"/>
    <property type="molecule type" value="Genomic_DNA"/>
</dbReference>
<sequence>MQAKIQFLPALCKLQIVILKCHVTWMEPLGYTGAKKSIGIRPNKKRKRARAQQVKNGTIYVTELGAIGDDDKDRLEKHFTDRSRDITFYDIPAYWSDDEIFQQLRDNVGFVEYMRTKKCYKYKTVRVTLRFSNEYEKIYKEGGVNVPLTRNGRQYFIRMFDSRLSYRNVKEKFRWQAVKRLDSDVQKDDVLVIKEYIKTYKAFFGKIIRVKGTRFIILYFIKEMDLMNAINESIKNNDLGQSLWIKKECDYIDENGELQELNR</sequence>
<comment type="caution">
    <text evidence="1">The sequence shown here is derived from an EMBL/GenBank/DDBJ whole genome shotgun (WGS) entry which is preliminary data.</text>
</comment>
<dbReference type="OrthoDB" id="10378151at2759"/>
<proteinExistence type="predicted"/>
<dbReference type="HOGENOM" id="CLU_092526_0_0_1"/>
<evidence type="ECO:0000313" key="1">
    <source>
        <dbReference type="EMBL" id="EXX63131.1"/>
    </source>
</evidence>
<organism evidence="1 2">
    <name type="scientific">Rhizophagus irregularis (strain DAOM 197198w)</name>
    <name type="common">Glomus intraradices</name>
    <dbReference type="NCBI Taxonomy" id="1432141"/>
    <lineage>
        <taxon>Eukaryota</taxon>
        <taxon>Fungi</taxon>
        <taxon>Fungi incertae sedis</taxon>
        <taxon>Mucoromycota</taxon>
        <taxon>Glomeromycotina</taxon>
        <taxon>Glomeromycetes</taxon>
        <taxon>Glomerales</taxon>
        <taxon>Glomeraceae</taxon>
        <taxon>Rhizophagus</taxon>
    </lineage>
</organism>
<accession>A0A015KTG6</accession>
<keyword evidence="2" id="KW-1185">Reference proteome</keyword>
<reference evidence="1 2" key="1">
    <citation type="submission" date="2014-02" db="EMBL/GenBank/DDBJ databases">
        <title>Single nucleus genome sequencing reveals high similarity among nuclei of an endomycorrhizal fungus.</title>
        <authorList>
            <person name="Lin K."/>
            <person name="Geurts R."/>
            <person name="Zhang Z."/>
            <person name="Limpens E."/>
            <person name="Saunders D.G."/>
            <person name="Mu D."/>
            <person name="Pang E."/>
            <person name="Cao H."/>
            <person name="Cha H."/>
            <person name="Lin T."/>
            <person name="Zhou Q."/>
            <person name="Shang Y."/>
            <person name="Li Y."/>
            <person name="Ivanov S."/>
            <person name="Sharma T."/>
            <person name="Velzen R.V."/>
            <person name="Ruijter N.D."/>
            <person name="Aanen D.K."/>
            <person name="Win J."/>
            <person name="Kamoun S."/>
            <person name="Bisseling T."/>
            <person name="Huang S."/>
        </authorList>
    </citation>
    <scope>NUCLEOTIDE SEQUENCE [LARGE SCALE GENOMIC DNA]</scope>
    <source>
        <strain evidence="2">DAOM197198w</strain>
    </source>
</reference>
<evidence type="ECO:0000313" key="2">
    <source>
        <dbReference type="Proteomes" id="UP000022910"/>
    </source>
</evidence>
<protein>
    <submittedName>
        <fullName evidence="1">Uncharacterized protein</fullName>
    </submittedName>
</protein>
<dbReference type="Proteomes" id="UP000022910">
    <property type="component" value="Unassembled WGS sequence"/>
</dbReference>
<dbReference type="AlphaFoldDB" id="A0A015KTG6"/>
<name>A0A015KTG6_RHIIW</name>